<dbReference type="EMBL" id="GL732552">
    <property type="protein sequence ID" value="EFX79377.1"/>
    <property type="molecule type" value="Genomic_DNA"/>
</dbReference>
<keyword evidence="3 10" id="KW-0808">Transferase</keyword>
<keyword evidence="7 10" id="KW-0443">Lipid metabolism</keyword>
<dbReference type="Proteomes" id="UP000000305">
    <property type="component" value="Unassembled WGS sequence"/>
</dbReference>
<keyword evidence="5 10" id="KW-0276">Fatty acid metabolism</keyword>
<dbReference type="OrthoDB" id="434092at2759"/>
<dbReference type="Pfam" id="PF01151">
    <property type="entry name" value="ELO"/>
    <property type="match status" value="1"/>
</dbReference>
<evidence type="ECO:0000256" key="1">
    <source>
        <dbReference type="ARBA" id="ARBA00004141"/>
    </source>
</evidence>
<organism evidence="11 12">
    <name type="scientific">Daphnia pulex</name>
    <name type="common">Water flea</name>
    <dbReference type="NCBI Taxonomy" id="6669"/>
    <lineage>
        <taxon>Eukaryota</taxon>
        <taxon>Metazoa</taxon>
        <taxon>Ecdysozoa</taxon>
        <taxon>Arthropoda</taxon>
        <taxon>Crustacea</taxon>
        <taxon>Branchiopoda</taxon>
        <taxon>Diplostraca</taxon>
        <taxon>Cladocera</taxon>
        <taxon>Anomopoda</taxon>
        <taxon>Daphniidae</taxon>
        <taxon>Daphnia</taxon>
    </lineage>
</organism>
<gene>
    <name evidence="11" type="ORF">DAPPUDRAFT_128564</name>
</gene>
<dbReference type="HOGENOM" id="CLU_048483_0_1_1"/>
<feature type="transmembrane region" description="Helical" evidence="10">
    <location>
        <begin position="179"/>
        <end position="198"/>
    </location>
</feature>
<keyword evidence="12" id="KW-1185">Reference proteome</keyword>
<dbReference type="GO" id="GO:0042761">
    <property type="term" value="P:very long-chain fatty acid biosynthetic process"/>
    <property type="evidence" value="ECO:0000318"/>
    <property type="project" value="GO_Central"/>
</dbReference>
<accession>E9GMJ3</accession>
<dbReference type="GO" id="GO:0034625">
    <property type="term" value="P:fatty acid elongation, monounsaturated fatty acid"/>
    <property type="evidence" value="ECO:0000318"/>
    <property type="project" value="GO_Central"/>
</dbReference>
<protein>
    <recommendedName>
        <fullName evidence="10">Elongation of very long chain fatty acids protein</fullName>
        <ecNumber evidence="10">2.3.1.199</ecNumber>
    </recommendedName>
    <alternativeName>
        <fullName evidence="10">Very-long-chain 3-oxoacyl-CoA synthase</fullName>
    </alternativeName>
</protein>
<dbReference type="KEGG" id="dpx:DAPPUDRAFT_128564"/>
<keyword evidence="2 10" id="KW-0444">Lipid biosynthesis</keyword>
<dbReference type="GO" id="GO:0009922">
    <property type="term" value="F:fatty acid elongase activity"/>
    <property type="evidence" value="ECO:0000318"/>
    <property type="project" value="GO_Central"/>
</dbReference>
<name>E9GMJ3_DAPPU</name>
<dbReference type="GO" id="GO:0019367">
    <property type="term" value="P:fatty acid elongation, saturated fatty acid"/>
    <property type="evidence" value="ECO:0000318"/>
    <property type="project" value="GO_Central"/>
</dbReference>
<feature type="transmembrane region" description="Helical" evidence="10">
    <location>
        <begin position="64"/>
        <end position="82"/>
    </location>
</feature>
<keyword evidence="4 10" id="KW-0812">Transmembrane</keyword>
<evidence type="ECO:0000313" key="11">
    <source>
        <dbReference type="EMBL" id="EFX79377.1"/>
    </source>
</evidence>
<comment type="similarity">
    <text evidence="10">Belongs to the ELO family.</text>
</comment>
<dbReference type="AlphaFoldDB" id="E9GMJ3"/>
<evidence type="ECO:0000256" key="5">
    <source>
        <dbReference type="ARBA" id="ARBA00022832"/>
    </source>
</evidence>
<keyword evidence="8 10" id="KW-0472">Membrane</keyword>
<dbReference type="GO" id="GO:0034626">
    <property type="term" value="P:fatty acid elongation, polyunsaturated fatty acid"/>
    <property type="evidence" value="ECO:0000318"/>
    <property type="project" value="GO_Central"/>
</dbReference>
<evidence type="ECO:0000313" key="12">
    <source>
        <dbReference type="Proteomes" id="UP000000305"/>
    </source>
</evidence>
<keyword evidence="9 10" id="KW-0275">Fatty acid biosynthesis</keyword>
<comment type="subcellular location">
    <subcellularLocation>
        <location evidence="1">Membrane</location>
        <topology evidence="1">Multi-pass membrane protein</topology>
    </subcellularLocation>
</comment>
<evidence type="ECO:0000256" key="9">
    <source>
        <dbReference type="ARBA" id="ARBA00023160"/>
    </source>
</evidence>
<evidence type="ECO:0000256" key="6">
    <source>
        <dbReference type="ARBA" id="ARBA00022989"/>
    </source>
</evidence>
<dbReference type="OMA" id="HATFFIF"/>
<dbReference type="eggNOG" id="KOG3071">
    <property type="taxonomic scope" value="Eukaryota"/>
</dbReference>
<keyword evidence="6 10" id="KW-1133">Transmembrane helix</keyword>
<evidence type="ECO:0000256" key="8">
    <source>
        <dbReference type="ARBA" id="ARBA00023136"/>
    </source>
</evidence>
<feature type="transmembrane region" description="Helical" evidence="10">
    <location>
        <begin position="6"/>
        <end position="27"/>
    </location>
</feature>
<dbReference type="InParanoid" id="E9GMJ3"/>
<evidence type="ECO:0000256" key="10">
    <source>
        <dbReference type="RuleBase" id="RU361115"/>
    </source>
</evidence>
<reference evidence="11 12" key="1">
    <citation type="journal article" date="2011" name="Science">
        <title>The ecoresponsive genome of Daphnia pulex.</title>
        <authorList>
            <person name="Colbourne J.K."/>
            <person name="Pfrender M.E."/>
            <person name="Gilbert D."/>
            <person name="Thomas W.K."/>
            <person name="Tucker A."/>
            <person name="Oakley T.H."/>
            <person name="Tokishita S."/>
            <person name="Aerts A."/>
            <person name="Arnold G.J."/>
            <person name="Basu M.K."/>
            <person name="Bauer D.J."/>
            <person name="Caceres C.E."/>
            <person name="Carmel L."/>
            <person name="Casola C."/>
            <person name="Choi J.H."/>
            <person name="Detter J.C."/>
            <person name="Dong Q."/>
            <person name="Dusheyko S."/>
            <person name="Eads B.D."/>
            <person name="Frohlich T."/>
            <person name="Geiler-Samerotte K.A."/>
            <person name="Gerlach D."/>
            <person name="Hatcher P."/>
            <person name="Jogdeo S."/>
            <person name="Krijgsveld J."/>
            <person name="Kriventseva E.V."/>
            <person name="Kultz D."/>
            <person name="Laforsch C."/>
            <person name="Lindquist E."/>
            <person name="Lopez J."/>
            <person name="Manak J.R."/>
            <person name="Muller J."/>
            <person name="Pangilinan J."/>
            <person name="Patwardhan R.P."/>
            <person name="Pitluck S."/>
            <person name="Pritham E.J."/>
            <person name="Rechtsteiner A."/>
            <person name="Rho M."/>
            <person name="Rogozin I.B."/>
            <person name="Sakarya O."/>
            <person name="Salamov A."/>
            <person name="Schaack S."/>
            <person name="Shapiro H."/>
            <person name="Shiga Y."/>
            <person name="Skalitzky C."/>
            <person name="Smith Z."/>
            <person name="Souvorov A."/>
            <person name="Sung W."/>
            <person name="Tang Z."/>
            <person name="Tsuchiya D."/>
            <person name="Tu H."/>
            <person name="Vos H."/>
            <person name="Wang M."/>
            <person name="Wolf Y.I."/>
            <person name="Yamagata H."/>
            <person name="Yamada T."/>
            <person name="Ye Y."/>
            <person name="Shaw J.R."/>
            <person name="Andrews J."/>
            <person name="Crease T.J."/>
            <person name="Tang H."/>
            <person name="Lucas S.M."/>
            <person name="Robertson H.M."/>
            <person name="Bork P."/>
            <person name="Koonin E.V."/>
            <person name="Zdobnov E.M."/>
            <person name="Grigoriev I.V."/>
            <person name="Lynch M."/>
            <person name="Boore J.L."/>
        </authorList>
    </citation>
    <scope>NUCLEOTIDE SEQUENCE [LARGE SCALE GENOMIC DNA]</scope>
</reference>
<proteinExistence type="inferred from homology"/>
<evidence type="ECO:0000256" key="4">
    <source>
        <dbReference type="ARBA" id="ARBA00022692"/>
    </source>
</evidence>
<feature type="transmembrane region" description="Helical" evidence="10">
    <location>
        <begin position="155"/>
        <end position="173"/>
    </location>
</feature>
<dbReference type="PANTHER" id="PTHR11157:SF69">
    <property type="entry name" value="ELONGATION OF VERY LONG CHAIN FATTY ACIDS PROTEIN 7"/>
    <property type="match status" value="1"/>
</dbReference>
<dbReference type="GO" id="GO:0030148">
    <property type="term" value="P:sphingolipid biosynthetic process"/>
    <property type="evidence" value="ECO:0000318"/>
    <property type="project" value="GO_Central"/>
</dbReference>
<dbReference type="PANTHER" id="PTHR11157">
    <property type="entry name" value="FATTY ACID ACYL TRANSFERASE-RELATED"/>
    <property type="match status" value="1"/>
</dbReference>
<dbReference type="GO" id="GO:0005789">
    <property type="term" value="C:endoplasmic reticulum membrane"/>
    <property type="evidence" value="ECO:0000318"/>
    <property type="project" value="GO_Central"/>
</dbReference>
<evidence type="ECO:0000256" key="2">
    <source>
        <dbReference type="ARBA" id="ARBA00022516"/>
    </source>
</evidence>
<dbReference type="InterPro" id="IPR002076">
    <property type="entry name" value="ELO_fam"/>
</dbReference>
<sequence>MNDWPLMSSPIMPIVICLAYVYVVKIWGPQYMKDRPAYYKLKEALLPVDYSNSESALRMLRASYLFYILKFFDLLDTLFFVLRKKFSQITTLHVIHHGLIVVNTWPGARFVFGGHATFFIFLNTFVHTVMYFYYFMGAMGPRYRKFLGWKKHLTTLQITQFVVGLIHCFQLIFIECDFPVAYCWWIGGHQLLFLYLFIKFYKKSYVIQPKISSAPDKNGKNK</sequence>
<dbReference type="PhylomeDB" id="E9GMJ3"/>
<evidence type="ECO:0000256" key="3">
    <source>
        <dbReference type="ARBA" id="ARBA00022679"/>
    </source>
</evidence>
<evidence type="ECO:0000256" key="7">
    <source>
        <dbReference type="ARBA" id="ARBA00023098"/>
    </source>
</evidence>
<dbReference type="EC" id="2.3.1.199" evidence="10"/>
<feature type="transmembrane region" description="Helical" evidence="10">
    <location>
        <begin position="112"/>
        <end position="134"/>
    </location>
</feature>
<comment type="catalytic activity">
    <reaction evidence="10">
        <text>a very-long-chain acyl-CoA + malonyl-CoA + H(+) = a very-long-chain 3-oxoacyl-CoA + CO2 + CoA</text>
        <dbReference type="Rhea" id="RHEA:32727"/>
        <dbReference type="ChEBI" id="CHEBI:15378"/>
        <dbReference type="ChEBI" id="CHEBI:16526"/>
        <dbReference type="ChEBI" id="CHEBI:57287"/>
        <dbReference type="ChEBI" id="CHEBI:57384"/>
        <dbReference type="ChEBI" id="CHEBI:90725"/>
        <dbReference type="ChEBI" id="CHEBI:90736"/>
        <dbReference type="EC" id="2.3.1.199"/>
    </reaction>
</comment>